<feature type="region of interest" description="Disordered" evidence="1">
    <location>
        <begin position="166"/>
        <end position="207"/>
    </location>
</feature>
<dbReference type="AlphaFoldDB" id="A0A8H7XKW5"/>
<organism evidence="2">
    <name type="scientific">Psilocybe cubensis</name>
    <name type="common">Psychedelic mushroom</name>
    <name type="synonym">Stropharia cubensis</name>
    <dbReference type="NCBI Taxonomy" id="181762"/>
    <lineage>
        <taxon>Eukaryota</taxon>
        <taxon>Fungi</taxon>
        <taxon>Dikarya</taxon>
        <taxon>Basidiomycota</taxon>
        <taxon>Agaricomycotina</taxon>
        <taxon>Agaricomycetes</taxon>
        <taxon>Agaricomycetidae</taxon>
        <taxon>Agaricales</taxon>
        <taxon>Agaricineae</taxon>
        <taxon>Strophariaceae</taxon>
        <taxon>Psilocybe</taxon>
    </lineage>
</organism>
<gene>
    <name evidence="2" type="ORF">JR316_013278</name>
</gene>
<protein>
    <submittedName>
        <fullName evidence="2">Uncharacterized protein</fullName>
    </submittedName>
</protein>
<comment type="caution">
    <text evidence="2">The sequence shown here is derived from an EMBL/GenBank/DDBJ whole genome shotgun (WGS) entry which is preliminary data.</text>
</comment>
<dbReference type="EMBL" id="JAFIQS010000024">
    <property type="protein sequence ID" value="KAG5161866.1"/>
    <property type="molecule type" value="Genomic_DNA"/>
</dbReference>
<proteinExistence type="predicted"/>
<sequence>MALPTVRELVNDVKSLTRLNNGDFQSAWEDSFDDGYHCHEEGGFIYIDFPIKRPITRAYVQRAPKGGTMNQRTKGDNASIDLNNPGISRDNVILVANFHTHPLSTNVQGDPQPSKADKDNAYHRGLPGIVISRDGIYAYGPEERNGTSNPRGYAPSVPIEGAPKATLVKAHPPPEPVPNQWPERAKFEDDIEMEEDGQEEEEECSNN</sequence>
<feature type="compositionally biased region" description="Acidic residues" evidence="1">
    <location>
        <begin position="189"/>
        <end position="207"/>
    </location>
</feature>
<name>A0A8H7XKW5_PSICU</name>
<evidence type="ECO:0000313" key="2">
    <source>
        <dbReference type="EMBL" id="KAG5161866.1"/>
    </source>
</evidence>
<accession>A0A8H7XKW5</accession>
<dbReference type="OrthoDB" id="73875at2759"/>
<feature type="region of interest" description="Disordered" evidence="1">
    <location>
        <begin position="140"/>
        <end position="159"/>
    </location>
</feature>
<evidence type="ECO:0000256" key="1">
    <source>
        <dbReference type="SAM" id="MobiDB-lite"/>
    </source>
</evidence>
<reference evidence="2" key="1">
    <citation type="submission" date="2021-02" db="EMBL/GenBank/DDBJ databases">
        <title>Psilocybe cubensis genome.</title>
        <authorList>
            <person name="Mckernan K.J."/>
            <person name="Crawford S."/>
            <person name="Trippe A."/>
            <person name="Kane L.T."/>
            <person name="Mclaughlin S."/>
        </authorList>
    </citation>
    <scope>NUCLEOTIDE SEQUENCE [LARGE SCALE GENOMIC DNA]</scope>
    <source>
        <strain evidence="2">MGC-MH-2018</strain>
    </source>
</reference>